<dbReference type="GO" id="GO:0032259">
    <property type="term" value="P:methylation"/>
    <property type="evidence" value="ECO:0007669"/>
    <property type="project" value="UniProtKB-KW"/>
</dbReference>
<evidence type="ECO:0000313" key="2">
    <source>
        <dbReference type="Proteomes" id="UP000729733"/>
    </source>
</evidence>
<keyword evidence="2" id="KW-1185">Reference proteome</keyword>
<sequence length="243" mass="27690">MIDSQDIKQYLQQFFSEEINSLITNQNEIIANQNDLVANHYLAPLSTSYLPWTKSAMRPSGLVAVLNEITINQRKCIVECGAGISTFYIARLLREKGGHLHTIEHDQQWCELLKQELSQENLSEYVSVIFAPLSSSDIKIDRENTDWYNLSTLKAQLSSLKIDLLIVDGPPAYEIEKQLSRYPALPFLSTYFAEDYGIILDDINRPGEQEILKAWEQQLGIVFERRLSQGNIAIARSKPSLII</sequence>
<accession>A0A964BQP1</accession>
<dbReference type="EMBL" id="JADWDC010000026">
    <property type="protein sequence ID" value="MCC0177645.1"/>
    <property type="molecule type" value="Genomic_DNA"/>
</dbReference>
<dbReference type="SUPFAM" id="SSF53335">
    <property type="entry name" value="S-adenosyl-L-methionine-dependent methyltransferases"/>
    <property type="match status" value="1"/>
</dbReference>
<dbReference type="InterPro" id="IPR029063">
    <property type="entry name" value="SAM-dependent_MTases_sf"/>
</dbReference>
<protein>
    <submittedName>
        <fullName evidence="1">Class I SAM-dependent methyltransferase</fullName>
    </submittedName>
</protein>
<evidence type="ECO:0000313" key="1">
    <source>
        <dbReference type="EMBL" id="MCC0177645.1"/>
    </source>
</evidence>
<comment type="caution">
    <text evidence="1">The sequence shown here is derived from an EMBL/GenBank/DDBJ whole genome shotgun (WGS) entry which is preliminary data.</text>
</comment>
<proteinExistence type="predicted"/>
<dbReference type="Pfam" id="PF13578">
    <property type="entry name" value="Methyltransf_24"/>
    <property type="match status" value="1"/>
</dbReference>
<dbReference type="AlphaFoldDB" id="A0A964BQP1"/>
<dbReference type="GO" id="GO:0008168">
    <property type="term" value="F:methyltransferase activity"/>
    <property type="evidence" value="ECO:0007669"/>
    <property type="project" value="UniProtKB-KW"/>
</dbReference>
<gene>
    <name evidence="1" type="ORF">I4641_11715</name>
</gene>
<keyword evidence="1" id="KW-0808">Transferase</keyword>
<organism evidence="1 2">
    <name type="scientific">Waterburya agarophytonicola KI4</name>
    <dbReference type="NCBI Taxonomy" id="2874699"/>
    <lineage>
        <taxon>Bacteria</taxon>
        <taxon>Bacillati</taxon>
        <taxon>Cyanobacteriota</taxon>
        <taxon>Cyanophyceae</taxon>
        <taxon>Pleurocapsales</taxon>
        <taxon>Hyellaceae</taxon>
        <taxon>Waterburya</taxon>
        <taxon>Waterburya agarophytonicola</taxon>
    </lineage>
</organism>
<reference evidence="1" key="1">
    <citation type="journal article" date="2021" name="Antonie Van Leeuwenhoek">
        <title>Draft genome and description of Waterburya agarophytonicola gen. nov. sp. nov. (Pleurocapsales, Cyanobacteria): a seaweed symbiont.</title>
        <authorList>
            <person name="Bonthond G."/>
            <person name="Shalygin S."/>
            <person name="Bayer T."/>
            <person name="Weinberger F."/>
        </authorList>
    </citation>
    <scope>NUCLEOTIDE SEQUENCE</scope>
    <source>
        <strain evidence="1">KI4</strain>
    </source>
</reference>
<dbReference type="Proteomes" id="UP000729733">
    <property type="component" value="Unassembled WGS sequence"/>
</dbReference>
<name>A0A964BQP1_9CYAN</name>
<dbReference type="RefSeq" id="WP_229640710.1">
    <property type="nucleotide sequence ID" value="NZ_JADWDC010000026.1"/>
</dbReference>
<dbReference type="Gene3D" id="3.40.50.150">
    <property type="entry name" value="Vaccinia Virus protein VP39"/>
    <property type="match status" value="1"/>
</dbReference>
<keyword evidence="1" id="KW-0489">Methyltransferase</keyword>